<dbReference type="Pfam" id="PF18798">
    <property type="entry name" value="LPD3"/>
    <property type="match status" value="1"/>
</dbReference>
<dbReference type="InterPro" id="IPR040824">
    <property type="entry name" value="LPD3"/>
</dbReference>
<dbReference type="RefSeq" id="WP_003711082.1">
    <property type="nucleotide sequence ID" value="NZ_KN046803.1"/>
</dbReference>
<feature type="region of interest" description="Disordered" evidence="1">
    <location>
        <begin position="264"/>
        <end position="283"/>
    </location>
</feature>
<feature type="region of interest" description="Disordered" evidence="1">
    <location>
        <begin position="412"/>
        <end position="438"/>
    </location>
</feature>
<dbReference type="Pfam" id="PF09979">
    <property type="entry name" value="DUF2213"/>
    <property type="match status" value="1"/>
</dbReference>
<sequence>MNTQQRAILSKASRLSAMDAEWDESKHPRAENGRFGSGRPSENGRLNLPENPTRGDLRRAAKQWLSENLQGKTVPTSDGKKVTFNRNDSTDHLSFNASRSKLHAQAVTFVADVFQTGRFIGREELAHERKDNFVAFHKYQKQVEIDGYRVLLEAAAGELPNGELEAADEMIAYNQRLAGKEKVGNAPASIETAKDSGQAAGFVSYADNHTPAQNQMQGCEFAAYAYKKIDSKSEKGSQNLHADDAANSIRKLEFGSTAFKVNPTPAADSAQEEKAVNSHSSTDIAADSTRIPDSLFTADINHTPAADSVQLFRILKITDPKGNDVSKTYDETIPEQENKYYTIEAIELNEKSPAAQWVDSTVQADGLDPTSIRSAGDILSLAKTVEQFQHTGRHIKRRSMCCPDLEGLHPSQINSDSTALKGGCPSGRGFSRKGNNMKTRDKNTLAQDRSLRSYDKDGRLHVESSNISKATVNPYYGGEIPNYRQLGLEPKKVYYLLRDPEELEKAAPTFNNLPLLNKHIPVSADEPQKEVIAGTTGSDTVFEDGYLKCSLAVWDAEAIAGIESGEQVELSSAYHYTADMTAGEFEGRHYDGVMRDIVGNHVALVDVGRAGRDVVVSDADPFNKKENTMKLKAGAKARIQAAVQPLLAQDAELSPDELLQVIGSLTNEVQTAQDDGKELPPENVENVGTDEDEPEDGENNTAPAEDEEPEAPEGGAPKPAQDAAISKMAMDAAIQKAVAAERKRAQALAAAQREVAHIVGDVAMDNAADVYKFALEQSGIDVTGVHPSAYRAMVGMLGKPKQPMAQDAAKTAQQFPGLSRIRKA</sequence>
<evidence type="ECO:0000313" key="4">
    <source>
        <dbReference type="Proteomes" id="UP000003843"/>
    </source>
</evidence>
<evidence type="ECO:0000259" key="2">
    <source>
        <dbReference type="Pfam" id="PF18798"/>
    </source>
</evidence>
<comment type="caution">
    <text evidence="3">The sequence shown here is derived from an EMBL/GenBank/DDBJ whole genome shotgun (WGS) entry which is preliminary data.</text>
</comment>
<organism evidence="3 4">
    <name type="scientific">Neisseria lactamica ATCC 23970</name>
    <dbReference type="NCBI Taxonomy" id="546265"/>
    <lineage>
        <taxon>Bacteria</taxon>
        <taxon>Pseudomonadati</taxon>
        <taxon>Pseudomonadota</taxon>
        <taxon>Betaproteobacteria</taxon>
        <taxon>Neisseriales</taxon>
        <taxon>Neisseriaceae</taxon>
        <taxon>Neisseria</taxon>
    </lineage>
</organism>
<proteinExistence type="predicted"/>
<name>D0WCS3_NEILA</name>
<feature type="region of interest" description="Disordered" evidence="1">
    <location>
        <begin position="1"/>
        <end position="54"/>
    </location>
</feature>
<evidence type="ECO:0000256" key="1">
    <source>
        <dbReference type="SAM" id="MobiDB-lite"/>
    </source>
</evidence>
<feature type="region of interest" description="Disordered" evidence="1">
    <location>
        <begin position="669"/>
        <end position="723"/>
    </location>
</feature>
<gene>
    <name evidence="3" type="ORF">NEILACOT_05357</name>
</gene>
<dbReference type="PATRIC" id="fig|546265.8.peg.529"/>
<feature type="region of interest" description="Disordered" evidence="1">
    <location>
        <begin position="804"/>
        <end position="824"/>
    </location>
</feature>
<dbReference type="EMBL" id="ACEQ02000035">
    <property type="protein sequence ID" value="EEZ74641.1"/>
    <property type="molecule type" value="Genomic_DNA"/>
</dbReference>
<feature type="domain" description="Large polyvalent protein-associated" evidence="2">
    <location>
        <begin position="54"/>
        <end position="163"/>
    </location>
</feature>
<feature type="compositionally biased region" description="Basic and acidic residues" evidence="1">
    <location>
        <begin position="23"/>
        <end position="32"/>
    </location>
</feature>
<reference evidence="3 4" key="1">
    <citation type="submission" date="2009-10" db="EMBL/GenBank/DDBJ databases">
        <authorList>
            <person name="Weinstock G."/>
            <person name="Sodergren E."/>
            <person name="Clifton S."/>
            <person name="Fulton L."/>
            <person name="Fulton B."/>
            <person name="Courtney L."/>
            <person name="Fronick C."/>
            <person name="Harrison M."/>
            <person name="Strong C."/>
            <person name="Farmer C."/>
            <person name="Delahaunty K."/>
            <person name="Markovic C."/>
            <person name="Hall O."/>
            <person name="Minx P."/>
            <person name="Tomlinson C."/>
            <person name="Mitreva M."/>
            <person name="Nelson J."/>
            <person name="Hou S."/>
            <person name="Wollam A."/>
            <person name="Pepin K.H."/>
            <person name="Johnson M."/>
            <person name="Bhonagiri V."/>
            <person name="Nash W.E."/>
            <person name="Warren W."/>
            <person name="Chinwalla A."/>
            <person name="Mardis E.R."/>
            <person name="Wilson R.K."/>
        </authorList>
    </citation>
    <scope>NUCLEOTIDE SEQUENCE [LARGE SCALE GENOMIC DNA]</scope>
    <source>
        <strain evidence="3 4">ATCC 23970</strain>
    </source>
</reference>
<dbReference type="Proteomes" id="UP000003843">
    <property type="component" value="Unassembled WGS sequence"/>
</dbReference>
<dbReference type="InterPro" id="IPR016913">
    <property type="entry name" value="UCP029215"/>
</dbReference>
<accession>D0WCS3</accession>
<dbReference type="AlphaFoldDB" id="D0WCS3"/>
<feature type="compositionally biased region" description="Acidic residues" evidence="1">
    <location>
        <begin position="688"/>
        <end position="711"/>
    </location>
</feature>
<evidence type="ECO:0000313" key="3">
    <source>
        <dbReference type="EMBL" id="EEZ74641.1"/>
    </source>
</evidence>
<protein>
    <recommendedName>
        <fullName evidence="2">Large polyvalent protein-associated domain-containing protein</fullName>
    </recommendedName>
</protein>